<proteinExistence type="predicted"/>
<evidence type="ECO:0000313" key="2">
    <source>
        <dbReference type="Proteomes" id="UP000295496"/>
    </source>
</evidence>
<sequence>MKLDKQSAFPPFQLNGCHYDLSHLNAHIVDYVQPALGQKTAMTYRFYVSYSMHCFTKAYAHQSEAEKQALMYVAEKEARPFCVERYQFSKYLPDIIKNLANAKIGFAGYDNFATIEIMDEKQIKRFYKVAFVMYRFQKKLRLHISSAYPIEKWEKLKPVGFFKLAHNLLQGKSLPKPYR</sequence>
<reference evidence="1 2" key="1">
    <citation type="submission" date="2019-03" db="EMBL/GenBank/DDBJ databases">
        <title>Genomic Encyclopedia of Type Strains, Phase IV (KMG-IV): sequencing the most valuable type-strain genomes for metagenomic binning, comparative biology and taxonomic classification.</title>
        <authorList>
            <person name="Goeker M."/>
        </authorList>
    </citation>
    <scope>NUCLEOTIDE SEQUENCE [LARGE SCALE GENOMIC DNA]</scope>
    <source>
        <strain evidence="1 2">DSM 10053</strain>
    </source>
</reference>
<dbReference type="AlphaFoldDB" id="A0A4R1KPL6"/>
<comment type="caution">
    <text evidence="1">The sequence shown here is derived from an EMBL/GenBank/DDBJ whole genome shotgun (WGS) entry which is preliminary data.</text>
</comment>
<dbReference type="EMBL" id="SMGJ01000009">
    <property type="protein sequence ID" value="TCK66934.1"/>
    <property type="molecule type" value="Genomic_DNA"/>
</dbReference>
<dbReference type="Proteomes" id="UP000295496">
    <property type="component" value="Unassembled WGS sequence"/>
</dbReference>
<evidence type="ECO:0000313" key="1">
    <source>
        <dbReference type="EMBL" id="TCK66934.1"/>
    </source>
</evidence>
<organism evidence="1 2">
    <name type="scientific">Lonepinella koalarum</name>
    <dbReference type="NCBI Taxonomy" id="53417"/>
    <lineage>
        <taxon>Bacteria</taxon>
        <taxon>Pseudomonadati</taxon>
        <taxon>Pseudomonadota</taxon>
        <taxon>Gammaproteobacteria</taxon>
        <taxon>Pasteurellales</taxon>
        <taxon>Pasteurellaceae</taxon>
        <taxon>Lonepinella</taxon>
    </lineage>
</organism>
<gene>
    <name evidence="1" type="ORF">EV692_2204</name>
</gene>
<accession>A0A4R1KPL6</accession>
<name>A0A4R1KPL6_9PAST</name>
<dbReference type="RefSeq" id="WP_132302769.1">
    <property type="nucleotide sequence ID" value="NZ_CP170642.1"/>
</dbReference>
<keyword evidence="2" id="KW-1185">Reference proteome</keyword>
<protein>
    <submittedName>
        <fullName evidence="1">Uncharacterized protein</fullName>
    </submittedName>
</protein>